<sequence>IIEPKRPDHSAGQNWPNQFTINVREHHKSSGVRFKITSVFQTKAGTERNRQSTMECHGNLIISGTASTHRAFLVVLLAIEVILPISLCLKWAYQEYKFDDDVFEVDNNQLPVEFINEDHIVLLLLLGIVRALFATIFWISIL</sequence>
<accession>A0A182NKK8</accession>
<evidence type="ECO:0000256" key="1">
    <source>
        <dbReference type="SAM" id="Phobius"/>
    </source>
</evidence>
<keyword evidence="1" id="KW-0472">Membrane</keyword>
<organism evidence="2 3">
    <name type="scientific">Anopheles dirus</name>
    <dbReference type="NCBI Taxonomy" id="7168"/>
    <lineage>
        <taxon>Eukaryota</taxon>
        <taxon>Metazoa</taxon>
        <taxon>Ecdysozoa</taxon>
        <taxon>Arthropoda</taxon>
        <taxon>Hexapoda</taxon>
        <taxon>Insecta</taxon>
        <taxon>Pterygota</taxon>
        <taxon>Neoptera</taxon>
        <taxon>Endopterygota</taxon>
        <taxon>Diptera</taxon>
        <taxon>Nematocera</taxon>
        <taxon>Culicoidea</taxon>
        <taxon>Culicidae</taxon>
        <taxon>Anophelinae</taxon>
        <taxon>Anopheles</taxon>
    </lineage>
</organism>
<feature type="transmembrane region" description="Helical" evidence="1">
    <location>
        <begin position="71"/>
        <end position="93"/>
    </location>
</feature>
<reference evidence="3" key="1">
    <citation type="submission" date="2013-03" db="EMBL/GenBank/DDBJ databases">
        <title>The Genome Sequence of Anopheles dirus WRAIR2.</title>
        <authorList>
            <consortium name="The Broad Institute Genomics Platform"/>
            <person name="Neafsey D.E."/>
            <person name="Walton C."/>
            <person name="Walker B."/>
            <person name="Young S.K."/>
            <person name="Zeng Q."/>
            <person name="Gargeya S."/>
            <person name="Fitzgerald M."/>
            <person name="Haas B."/>
            <person name="Abouelleil A."/>
            <person name="Allen A.W."/>
            <person name="Alvarado L."/>
            <person name="Arachchi H.M."/>
            <person name="Berlin A.M."/>
            <person name="Chapman S.B."/>
            <person name="Gainer-Dewar J."/>
            <person name="Goldberg J."/>
            <person name="Griggs A."/>
            <person name="Gujja S."/>
            <person name="Hansen M."/>
            <person name="Howarth C."/>
            <person name="Imamovic A."/>
            <person name="Ireland A."/>
            <person name="Larimer J."/>
            <person name="McCowan C."/>
            <person name="Murphy C."/>
            <person name="Pearson M."/>
            <person name="Poon T.W."/>
            <person name="Priest M."/>
            <person name="Roberts A."/>
            <person name="Saif S."/>
            <person name="Shea T."/>
            <person name="Sisk P."/>
            <person name="Sykes S."/>
            <person name="Wortman J."/>
            <person name="Nusbaum C."/>
            <person name="Birren B."/>
        </authorList>
    </citation>
    <scope>NUCLEOTIDE SEQUENCE [LARGE SCALE GENOMIC DNA]</scope>
    <source>
        <strain evidence="3">WRAIR2</strain>
    </source>
</reference>
<dbReference type="Proteomes" id="UP000075884">
    <property type="component" value="Unassembled WGS sequence"/>
</dbReference>
<keyword evidence="1" id="KW-0812">Transmembrane</keyword>
<evidence type="ECO:0000313" key="2">
    <source>
        <dbReference type="EnsemblMetazoa" id="ADIR008188-PA"/>
    </source>
</evidence>
<feature type="transmembrane region" description="Helical" evidence="1">
    <location>
        <begin position="120"/>
        <end position="141"/>
    </location>
</feature>
<keyword evidence="3" id="KW-1185">Reference proteome</keyword>
<proteinExistence type="predicted"/>
<dbReference type="EnsemblMetazoa" id="ADIR008188-RA">
    <property type="protein sequence ID" value="ADIR008188-PA"/>
    <property type="gene ID" value="ADIR008188"/>
</dbReference>
<keyword evidence="1" id="KW-1133">Transmembrane helix</keyword>
<reference evidence="2" key="2">
    <citation type="submission" date="2020-05" db="UniProtKB">
        <authorList>
            <consortium name="EnsemblMetazoa"/>
        </authorList>
    </citation>
    <scope>IDENTIFICATION</scope>
    <source>
        <strain evidence="2">WRAIR2</strain>
    </source>
</reference>
<dbReference type="AlphaFoldDB" id="A0A182NKK8"/>
<dbReference type="VEuPathDB" id="VectorBase:ADIR008188"/>
<evidence type="ECO:0000313" key="3">
    <source>
        <dbReference type="Proteomes" id="UP000075884"/>
    </source>
</evidence>
<protein>
    <submittedName>
        <fullName evidence="2">Uncharacterized protein</fullName>
    </submittedName>
</protein>
<name>A0A182NKK8_9DIPT</name>